<dbReference type="EMBL" id="AP018227">
    <property type="protein sequence ID" value="BAY87439.1"/>
    <property type="molecule type" value="Genomic_DNA"/>
</dbReference>
<evidence type="ECO:0000313" key="2">
    <source>
        <dbReference type="Proteomes" id="UP000218418"/>
    </source>
</evidence>
<name>A0A1Z4M1S9_9CYAN</name>
<proteinExistence type="predicted"/>
<reference evidence="1 2" key="1">
    <citation type="submission" date="2017-06" db="EMBL/GenBank/DDBJ databases">
        <title>Genome sequencing of cyanobaciteial culture collection at National Institute for Environmental Studies (NIES).</title>
        <authorList>
            <person name="Hirose Y."/>
            <person name="Shimura Y."/>
            <person name="Fujisawa T."/>
            <person name="Nakamura Y."/>
            <person name="Kawachi M."/>
        </authorList>
    </citation>
    <scope>NUCLEOTIDE SEQUENCE [LARGE SCALE GENOMIC DNA]</scope>
    <source>
        <strain evidence="1 2">NIES-267</strain>
    </source>
</reference>
<dbReference type="AlphaFoldDB" id="A0A1Z4M1S9"/>
<protein>
    <submittedName>
        <fullName evidence="1">Uncharacterized protein</fullName>
    </submittedName>
</protein>
<keyword evidence="2" id="KW-1185">Reference proteome</keyword>
<evidence type="ECO:0000313" key="1">
    <source>
        <dbReference type="EMBL" id="BAY87439.1"/>
    </source>
</evidence>
<accession>A0A1Z4M1S9</accession>
<dbReference type="Pfam" id="PF19928">
    <property type="entry name" value="DUF6391"/>
    <property type="match status" value="1"/>
</dbReference>
<dbReference type="Proteomes" id="UP000218418">
    <property type="component" value="Chromosome"/>
</dbReference>
<dbReference type="OrthoDB" id="565159at2"/>
<sequence>MNTSTYTKGNDLSFDLLNLDLISPSPTQDTDLLERLSFVPGLKEILMVRQVHALEHATVWTLSESSGGTTQKFNDRENVGIDNQLYSGLSTEEGFYLYGEANISDLRRAVNLALQRLTHGEWNLAVHPRCGTNASVAMLLTAGLAVGMHLLLPRGPIEQLIGFSFATTTATELAPDVGAFFQRHITTAIPFNLAVENITFKYDAMGRKAYFVKLKWKQ</sequence>
<organism evidence="1 2">
    <name type="scientific">Calothrix parasitica NIES-267</name>
    <dbReference type="NCBI Taxonomy" id="1973488"/>
    <lineage>
        <taxon>Bacteria</taxon>
        <taxon>Bacillati</taxon>
        <taxon>Cyanobacteriota</taxon>
        <taxon>Cyanophyceae</taxon>
        <taxon>Nostocales</taxon>
        <taxon>Calotrichaceae</taxon>
        <taxon>Calothrix</taxon>
    </lineage>
</organism>
<gene>
    <name evidence="1" type="ORF">NIES267_69610</name>
</gene>